<sequence>MNDNREPESPSRFGEEEAEHGYSPDVGRSSEEVAQAGDRAFRPPPEAGGPGREVSEEEREGVSSTDTEPESVRGVGPSESRSGERIAVTEGEEGRETVGAEGAGRPYGTSRLEDSTGVGSPETVDEESPRMPSGDQGG</sequence>
<feature type="region of interest" description="Disordered" evidence="1">
    <location>
        <begin position="1"/>
        <end position="138"/>
    </location>
</feature>
<gene>
    <name evidence="2" type="ORF">GCM10010517_65890</name>
</gene>
<protein>
    <submittedName>
        <fullName evidence="2">Uncharacterized protein</fullName>
    </submittedName>
</protein>
<dbReference type="EMBL" id="BAAAVI010000067">
    <property type="protein sequence ID" value="GAA2900262.1"/>
    <property type="molecule type" value="Genomic_DNA"/>
</dbReference>
<feature type="compositionally biased region" description="Basic and acidic residues" evidence="1">
    <location>
        <begin position="1"/>
        <end position="22"/>
    </location>
</feature>
<dbReference type="RefSeq" id="WP_344979704.1">
    <property type="nucleotide sequence ID" value="NZ_BAAAVI010000067.1"/>
</dbReference>
<comment type="caution">
    <text evidence="2">The sequence shown here is derived from an EMBL/GenBank/DDBJ whole genome shotgun (WGS) entry which is preliminary data.</text>
</comment>
<reference evidence="3" key="1">
    <citation type="journal article" date="2019" name="Int. J. Syst. Evol. Microbiol.">
        <title>The Global Catalogue of Microorganisms (GCM) 10K type strain sequencing project: providing services to taxonomists for standard genome sequencing and annotation.</title>
        <authorList>
            <consortium name="The Broad Institute Genomics Platform"/>
            <consortium name="The Broad Institute Genome Sequencing Center for Infectious Disease"/>
            <person name="Wu L."/>
            <person name="Ma J."/>
        </authorList>
    </citation>
    <scope>NUCLEOTIDE SEQUENCE [LARGE SCALE GENOMIC DNA]</scope>
    <source>
        <strain evidence="3">JCM 6242</strain>
    </source>
</reference>
<organism evidence="2 3">
    <name type="scientific">Streptosporangium fragile</name>
    <dbReference type="NCBI Taxonomy" id="46186"/>
    <lineage>
        <taxon>Bacteria</taxon>
        <taxon>Bacillati</taxon>
        <taxon>Actinomycetota</taxon>
        <taxon>Actinomycetes</taxon>
        <taxon>Streptosporangiales</taxon>
        <taxon>Streptosporangiaceae</taxon>
        <taxon>Streptosporangium</taxon>
    </lineage>
</organism>
<dbReference type="Proteomes" id="UP001500831">
    <property type="component" value="Unassembled WGS sequence"/>
</dbReference>
<evidence type="ECO:0000313" key="2">
    <source>
        <dbReference type="EMBL" id="GAA2900262.1"/>
    </source>
</evidence>
<keyword evidence="3" id="KW-1185">Reference proteome</keyword>
<proteinExistence type="predicted"/>
<accession>A0ABP6IP38</accession>
<name>A0ABP6IP38_9ACTN</name>
<evidence type="ECO:0000313" key="3">
    <source>
        <dbReference type="Proteomes" id="UP001500831"/>
    </source>
</evidence>
<evidence type="ECO:0000256" key="1">
    <source>
        <dbReference type="SAM" id="MobiDB-lite"/>
    </source>
</evidence>